<evidence type="ECO:0008006" key="8">
    <source>
        <dbReference type="Google" id="ProtNLM"/>
    </source>
</evidence>
<feature type="signal peptide" evidence="5">
    <location>
        <begin position="1"/>
        <end position="16"/>
    </location>
</feature>
<dbReference type="InterPro" id="IPR001534">
    <property type="entry name" value="Transthyretin-like"/>
</dbReference>
<dbReference type="EMBL" id="CAJFCW020000002">
    <property type="protein sequence ID" value="CAG9097529.1"/>
    <property type="molecule type" value="Genomic_DNA"/>
</dbReference>
<comment type="similarity">
    <text evidence="2">Belongs to the nematode transthyretin-like family.</text>
</comment>
<dbReference type="GO" id="GO:0005576">
    <property type="term" value="C:extracellular region"/>
    <property type="evidence" value="ECO:0007669"/>
    <property type="project" value="UniProtKB-SubCell"/>
</dbReference>
<comment type="caution">
    <text evidence="6">The sequence shown here is derived from an EMBL/GenBank/DDBJ whole genome shotgun (WGS) entry which is preliminary data.</text>
</comment>
<keyword evidence="4 5" id="KW-0732">Signal</keyword>
<reference evidence="6" key="1">
    <citation type="submission" date="2020-09" db="EMBL/GenBank/DDBJ databases">
        <authorList>
            <person name="Kikuchi T."/>
        </authorList>
    </citation>
    <scope>NUCLEOTIDE SEQUENCE</scope>
    <source>
        <strain evidence="6">SH1</strain>
    </source>
</reference>
<dbReference type="Proteomes" id="UP000614601">
    <property type="component" value="Unassembled WGS sequence"/>
</dbReference>
<dbReference type="PANTHER" id="PTHR21700:SF48">
    <property type="entry name" value="TRANSTHYRETIN-LIKE FAMILY PROTEIN"/>
    <property type="match status" value="1"/>
</dbReference>
<evidence type="ECO:0000256" key="4">
    <source>
        <dbReference type="ARBA" id="ARBA00022729"/>
    </source>
</evidence>
<dbReference type="Proteomes" id="UP000783686">
    <property type="component" value="Unassembled WGS sequence"/>
</dbReference>
<dbReference type="GO" id="GO:0009986">
    <property type="term" value="C:cell surface"/>
    <property type="evidence" value="ECO:0007669"/>
    <property type="project" value="InterPro"/>
</dbReference>
<protein>
    <recommendedName>
        <fullName evidence="8">Transthyretin-like family protein</fullName>
    </recommendedName>
</protein>
<dbReference type="EMBL" id="CAJFDH010000002">
    <property type="protein sequence ID" value="CAD5212768.1"/>
    <property type="molecule type" value="Genomic_DNA"/>
</dbReference>
<dbReference type="OrthoDB" id="5811720at2759"/>
<dbReference type="PANTHER" id="PTHR21700">
    <property type="entry name" value="TRANSTHYRETIN-LIKE FAMILY PROTEIN-RELATED"/>
    <property type="match status" value="1"/>
</dbReference>
<evidence type="ECO:0000256" key="3">
    <source>
        <dbReference type="ARBA" id="ARBA00022525"/>
    </source>
</evidence>
<dbReference type="InterPro" id="IPR038479">
    <property type="entry name" value="Transthyretin-like_sf"/>
</dbReference>
<evidence type="ECO:0000256" key="2">
    <source>
        <dbReference type="ARBA" id="ARBA00010112"/>
    </source>
</evidence>
<organism evidence="6 7">
    <name type="scientific">Bursaphelenchus okinawaensis</name>
    <dbReference type="NCBI Taxonomy" id="465554"/>
    <lineage>
        <taxon>Eukaryota</taxon>
        <taxon>Metazoa</taxon>
        <taxon>Ecdysozoa</taxon>
        <taxon>Nematoda</taxon>
        <taxon>Chromadorea</taxon>
        <taxon>Rhabditida</taxon>
        <taxon>Tylenchina</taxon>
        <taxon>Tylenchomorpha</taxon>
        <taxon>Aphelenchoidea</taxon>
        <taxon>Aphelenchoididae</taxon>
        <taxon>Bursaphelenchus</taxon>
    </lineage>
</organism>
<dbReference type="AlphaFoldDB" id="A0A811KC09"/>
<accession>A0A811KC09</accession>
<proteinExistence type="inferred from homology"/>
<evidence type="ECO:0000313" key="7">
    <source>
        <dbReference type="Proteomes" id="UP000614601"/>
    </source>
</evidence>
<evidence type="ECO:0000256" key="5">
    <source>
        <dbReference type="SAM" id="SignalP"/>
    </source>
</evidence>
<comment type="subcellular location">
    <subcellularLocation>
        <location evidence="1">Secreted</location>
    </subcellularLocation>
</comment>
<name>A0A811KC09_9BILA</name>
<keyword evidence="7" id="KW-1185">Reference proteome</keyword>
<feature type="chain" id="PRO_5036220990" description="Transthyretin-like family protein" evidence="5">
    <location>
        <begin position="17"/>
        <end position="148"/>
    </location>
</feature>
<sequence>MMKWLIVAFFIVNVAASTYDDNVATRSIKIEGILKCSKEPLVGAVIRVFKNNTEDLGQVIATGKTDSTGKFSVEGDTARFSAAESEIEPFLRIYHQCEEKKSYKRVQLQVPKDFVSLGKMPRRTYNIGLLNLELGYPGQTTVKTVEGL</sequence>
<evidence type="ECO:0000256" key="1">
    <source>
        <dbReference type="ARBA" id="ARBA00004613"/>
    </source>
</evidence>
<evidence type="ECO:0000313" key="6">
    <source>
        <dbReference type="EMBL" id="CAD5212768.1"/>
    </source>
</evidence>
<dbReference type="Pfam" id="PF01060">
    <property type="entry name" value="TTR-52"/>
    <property type="match status" value="1"/>
</dbReference>
<dbReference type="Gene3D" id="2.60.40.3330">
    <property type="match status" value="1"/>
</dbReference>
<keyword evidence="3" id="KW-0964">Secreted</keyword>
<gene>
    <name evidence="6" type="ORF">BOKJ2_LOCUS4569</name>
</gene>